<dbReference type="Proteomes" id="UP000008021">
    <property type="component" value="Chromosome 4"/>
</dbReference>
<dbReference type="HOGENOM" id="CLU_2675247_0_0_1"/>
<accession>A0A0E0DJ64</accession>
<name>A0A0E0DJ64_9ORYZ</name>
<dbReference type="AlphaFoldDB" id="A0A0E0DJ64"/>
<keyword evidence="3" id="KW-1185">Reference proteome</keyword>
<evidence type="ECO:0000313" key="3">
    <source>
        <dbReference type="Proteomes" id="UP000008021"/>
    </source>
</evidence>
<proteinExistence type="predicted"/>
<reference evidence="2" key="2">
    <citation type="submission" date="2018-05" db="EMBL/GenBank/DDBJ databases">
        <title>OmerRS3 (Oryza meridionalis Reference Sequence Version 3).</title>
        <authorList>
            <person name="Zhang J."/>
            <person name="Kudrna D."/>
            <person name="Lee S."/>
            <person name="Talag J."/>
            <person name="Welchert J."/>
            <person name="Wing R.A."/>
        </authorList>
    </citation>
    <scope>NUCLEOTIDE SEQUENCE [LARGE SCALE GENOMIC DNA]</scope>
    <source>
        <strain evidence="2">cv. OR44</strain>
    </source>
</reference>
<reference evidence="2" key="1">
    <citation type="submission" date="2015-04" db="UniProtKB">
        <authorList>
            <consortium name="EnsemblPlants"/>
        </authorList>
    </citation>
    <scope>IDENTIFICATION</scope>
</reference>
<evidence type="ECO:0000313" key="2">
    <source>
        <dbReference type="EnsemblPlants" id="OMERI04G22890.1"/>
    </source>
</evidence>
<evidence type="ECO:0000256" key="1">
    <source>
        <dbReference type="SAM" id="MobiDB-lite"/>
    </source>
</evidence>
<dbReference type="Gramene" id="OMERI04G22890.1">
    <property type="protein sequence ID" value="OMERI04G22890.1"/>
    <property type="gene ID" value="OMERI04G22890"/>
</dbReference>
<protein>
    <submittedName>
        <fullName evidence="2">Uncharacterized protein</fullName>
    </submittedName>
</protein>
<feature type="region of interest" description="Disordered" evidence="1">
    <location>
        <begin position="1"/>
        <end position="28"/>
    </location>
</feature>
<sequence>MASAQGAKAAVLVPARRRRGARRRRRQCPQIRASRADLEGSRLWWSATAADLRRLATAVGDGGGVAVAVGSDSVG</sequence>
<feature type="compositionally biased region" description="Basic residues" evidence="1">
    <location>
        <begin position="15"/>
        <end position="27"/>
    </location>
</feature>
<dbReference type="EnsemblPlants" id="OMERI04G22890.1">
    <property type="protein sequence ID" value="OMERI04G22890.1"/>
    <property type="gene ID" value="OMERI04G22890"/>
</dbReference>
<organism evidence="2">
    <name type="scientific">Oryza meridionalis</name>
    <dbReference type="NCBI Taxonomy" id="40149"/>
    <lineage>
        <taxon>Eukaryota</taxon>
        <taxon>Viridiplantae</taxon>
        <taxon>Streptophyta</taxon>
        <taxon>Embryophyta</taxon>
        <taxon>Tracheophyta</taxon>
        <taxon>Spermatophyta</taxon>
        <taxon>Magnoliopsida</taxon>
        <taxon>Liliopsida</taxon>
        <taxon>Poales</taxon>
        <taxon>Poaceae</taxon>
        <taxon>BOP clade</taxon>
        <taxon>Oryzoideae</taxon>
        <taxon>Oryzeae</taxon>
        <taxon>Oryzinae</taxon>
        <taxon>Oryza</taxon>
    </lineage>
</organism>